<proteinExistence type="predicted"/>
<feature type="compositionally biased region" description="Low complexity" evidence="1">
    <location>
        <begin position="82"/>
        <end position="92"/>
    </location>
</feature>
<keyword evidence="3" id="KW-1185">Reference proteome</keyword>
<dbReference type="RefSeq" id="WP_238282159.1">
    <property type="nucleotide sequence ID" value="NZ_BPQL01000155.1"/>
</dbReference>
<protein>
    <submittedName>
        <fullName evidence="2">Uncharacterized protein</fullName>
    </submittedName>
</protein>
<dbReference type="Proteomes" id="UP001549145">
    <property type="component" value="Unassembled WGS sequence"/>
</dbReference>
<reference evidence="2 3" key="1">
    <citation type="submission" date="2024-06" db="EMBL/GenBank/DDBJ databases">
        <title>Genomic Encyclopedia of Type Strains, Phase IV (KMG-IV): sequencing the most valuable type-strain genomes for metagenomic binning, comparative biology and taxonomic classification.</title>
        <authorList>
            <person name="Goeker M."/>
        </authorList>
    </citation>
    <scope>NUCLEOTIDE SEQUENCE [LARGE SCALE GENOMIC DNA]</scope>
    <source>
        <strain evidence="2 3">DSM 21331</strain>
    </source>
</reference>
<organism evidence="2 3">
    <name type="scientific">Methylobacterium goesingense</name>
    <dbReference type="NCBI Taxonomy" id="243690"/>
    <lineage>
        <taxon>Bacteria</taxon>
        <taxon>Pseudomonadati</taxon>
        <taxon>Pseudomonadota</taxon>
        <taxon>Alphaproteobacteria</taxon>
        <taxon>Hyphomicrobiales</taxon>
        <taxon>Methylobacteriaceae</taxon>
        <taxon>Methylobacterium</taxon>
    </lineage>
</organism>
<accession>A0ABV2L7W2</accession>
<comment type="caution">
    <text evidence="2">The sequence shown here is derived from an EMBL/GenBank/DDBJ whole genome shotgun (WGS) entry which is preliminary data.</text>
</comment>
<sequence length="92" mass="9596">MLAPAPDTFATLLWPVAEQEAPPPAPLRAPPTFLRSIMPALDLAYGLSDLSDMSNALSERLADLIAQLGADRPPVPAEPRGDAALLPLADAA</sequence>
<feature type="region of interest" description="Disordered" evidence="1">
    <location>
        <begin position="71"/>
        <end position="92"/>
    </location>
</feature>
<evidence type="ECO:0000313" key="2">
    <source>
        <dbReference type="EMBL" id="MET3693912.1"/>
    </source>
</evidence>
<name>A0ABV2L7W2_9HYPH</name>
<evidence type="ECO:0000313" key="3">
    <source>
        <dbReference type="Proteomes" id="UP001549145"/>
    </source>
</evidence>
<gene>
    <name evidence="2" type="ORF">ABID43_003466</name>
</gene>
<dbReference type="EMBL" id="JBEPMM010000010">
    <property type="protein sequence ID" value="MET3693912.1"/>
    <property type="molecule type" value="Genomic_DNA"/>
</dbReference>
<evidence type="ECO:0000256" key="1">
    <source>
        <dbReference type="SAM" id="MobiDB-lite"/>
    </source>
</evidence>